<dbReference type="InterPro" id="IPR020915">
    <property type="entry name" value="UPF0311"/>
</dbReference>
<name>A0ABQ1G5X8_9SPHN</name>
<reference evidence="2" key="1">
    <citation type="journal article" date="2019" name="Int. J. Syst. Evol. Microbiol.">
        <title>The Global Catalogue of Microorganisms (GCM) 10K type strain sequencing project: providing services to taxonomists for standard genome sequencing and annotation.</title>
        <authorList>
            <consortium name="The Broad Institute Genomics Platform"/>
            <consortium name="The Broad Institute Genome Sequencing Center for Infectious Disease"/>
            <person name="Wu L."/>
            <person name="Ma J."/>
        </authorList>
    </citation>
    <scope>NUCLEOTIDE SEQUENCE [LARGE SCALE GENOMIC DNA]</scope>
    <source>
        <strain evidence="2">CGMCC 1.10106</strain>
    </source>
</reference>
<dbReference type="RefSeq" id="WP_188445190.1">
    <property type="nucleotide sequence ID" value="NZ_BMDW01000002.1"/>
</dbReference>
<sequence>MIKLIPLCTVVIDLAPGTAIGVGPAGDRTVGEIRAVTVTGERLTATLHGVAAADWLVRTGAVGVIDARMTLKTSDGALIYVQYGGRLDLSDPAAGIAAYVAPVFETGDTRYAWLNRIQAVGKGKISMRADGGDLHYDFYEVR</sequence>
<dbReference type="EMBL" id="BMDW01000002">
    <property type="protein sequence ID" value="GGA37387.1"/>
    <property type="molecule type" value="Genomic_DNA"/>
</dbReference>
<dbReference type="Gene3D" id="2.40.160.20">
    <property type="match status" value="1"/>
</dbReference>
<evidence type="ECO:0000313" key="1">
    <source>
        <dbReference type="EMBL" id="GGA37387.1"/>
    </source>
</evidence>
<evidence type="ECO:0000313" key="2">
    <source>
        <dbReference type="Proteomes" id="UP000618591"/>
    </source>
</evidence>
<keyword evidence="2" id="KW-1185">Reference proteome</keyword>
<proteinExistence type="predicted"/>
<dbReference type="PANTHER" id="PTHR37315:SF1">
    <property type="entry name" value="UPF0311 PROTEIN BLR7842"/>
    <property type="match status" value="1"/>
</dbReference>
<gene>
    <name evidence="1" type="ORF">GCM10011395_04620</name>
</gene>
<dbReference type="Proteomes" id="UP000618591">
    <property type="component" value="Unassembled WGS sequence"/>
</dbReference>
<dbReference type="PANTHER" id="PTHR37315">
    <property type="entry name" value="UPF0311 PROTEIN BLR7842"/>
    <property type="match status" value="1"/>
</dbReference>
<dbReference type="Pfam" id="PF11578">
    <property type="entry name" value="DUF3237"/>
    <property type="match status" value="1"/>
</dbReference>
<accession>A0ABQ1G5X8</accession>
<organism evidence="1 2">
    <name type="scientific">Sphingomonas psychrolutea</name>
    <dbReference type="NCBI Taxonomy" id="1259676"/>
    <lineage>
        <taxon>Bacteria</taxon>
        <taxon>Pseudomonadati</taxon>
        <taxon>Pseudomonadota</taxon>
        <taxon>Alphaproteobacteria</taxon>
        <taxon>Sphingomonadales</taxon>
        <taxon>Sphingomonadaceae</taxon>
        <taxon>Sphingomonas</taxon>
    </lineage>
</organism>
<comment type="caution">
    <text evidence="1">The sequence shown here is derived from an EMBL/GenBank/DDBJ whole genome shotgun (WGS) entry which is preliminary data.</text>
</comment>
<protein>
    <submittedName>
        <fullName evidence="1">UPF0311 protein</fullName>
    </submittedName>
</protein>